<keyword evidence="6" id="KW-0812">Transmembrane</keyword>
<dbReference type="PANTHER" id="PTHR24009:SF3">
    <property type="entry name" value="RNA-BINDING (RRM_RBD_RNP MOTIFS) FAMILY PROTEIN-RELATED"/>
    <property type="match status" value="1"/>
</dbReference>
<dbReference type="GO" id="GO:0008270">
    <property type="term" value="F:zinc ion binding"/>
    <property type="evidence" value="ECO:0007669"/>
    <property type="project" value="UniProtKB-KW"/>
</dbReference>
<feature type="transmembrane region" description="Helical" evidence="6">
    <location>
        <begin position="397"/>
        <end position="430"/>
    </location>
</feature>
<keyword evidence="1" id="KW-0479">Metal-binding</keyword>
<reference evidence="7" key="1">
    <citation type="submission" date="2020-06" db="EMBL/GenBank/DDBJ databases">
        <authorList>
            <person name="Li T."/>
            <person name="Hu X."/>
            <person name="Zhang T."/>
            <person name="Song X."/>
            <person name="Zhang H."/>
            <person name="Dai N."/>
            <person name="Sheng W."/>
            <person name="Hou X."/>
            <person name="Wei L."/>
        </authorList>
    </citation>
    <scope>NUCLEOTIDE SEQUENCE</scope>
    <source>
        <strain evidence="7">KEN1</strain>
        <tissue evidence="7">Leaf</tissue>
    </source>
</reference>
<evidence type="ECO:0000256" key="1">
    <source>
        <dbReference type="ARBA" id="ARBA00022723"/>
    </source>
</evidence>
<sequence length="436" mass="48324">MWCVLHALTGAARSETIAWARLASHSRGPAPPRLPRAAGLGWKACVEHVGSTHASEADARVCQTLRSSSGLTTSRQTVAVIFPPGHTGQQATMHEFSSCQRHLSPYATTDSPRALMMGDGMHKFGRARLERGDFGLNCLNPGSRQIYLTFPADSTFKEEDVSNYFRCEDSISAEEDVWLCHVDYPETVKLILAKGNPHFVCDARVLVKPYKEKAQAYIPDKHSLAQTRSLAGKQLGDKQIWNTNCSVSCTSNCVRCLDPSGNSVTSLARVLTLYLMLGNTMRARLTRFEGTVVSRYTLRHVWGTDDDSEEPARRMSFSLARQARRGSHHRSLLSTGCSCWSPCQLAARLCDSATTKPPSHVWRKRIQPAPAPRSSRRSPQLLASTLNLRRRYNRIYLALDIALSLPVLFCRFCLLCLLSALSLGLGGFYVSLVLLL</sequence>
<keyword evidence="6" id="KW-0472">Membrane</keyword>
<proteinExistence type="predicted"/>
<comment type="caution">
    <text evidence="7">The sequence shown here is derived from an EMBL/GenBank/DDBJ whole genome shotgun (WGS) entry which is preliminary data.</text>
</comment>
<dbReference type="EMBL" id="JACGWN010000090">
    <property type="protein sequence ID" value="KAL0386630.1"/>
    <property type="molecule type" value="Genomic_DNA"/>
</dbReference>
<keyword evidence="4" id="KW-0694">RNA-binding</keyword>
<dbReference type="PANTHER" id="PTHR24009">
    <property type="entry name" value="RNA-BINDING (RRM/RBD/RNP MOTIFS)"/>
    <property type="match status" value="1"/>
</dbReference>
<dbReference type="GO" id="GO:0003677">
    <property type="term" value="F:DNA binding"/>
    <property type="evidence" value="ECO:0007669"/>
    <property type="project" value="UniProtKB-KW"/>
</dbReference>
<evidence type="ECO:0000256" key="5">
    <source>
        <dbReference type="ARBA" id="ARBA00023125"/>
    </source>
</evidence>
<evidence type="ECO:0000256" key="2">
    <source>
        <dbReference type="ARBA" id="ARBA00022771"/>
    </source>
</evidence>
<keyword evidence="3" id="KW-0862">Zinc</keyword>
<evidence type="ECO:0000256" key="4">
    <source>
        <dbReference type="ARBA" id="ARBA00022884"/>
    </source>
</evidence>
<name>A0AAW2S253_9LAMI</name>
<reference evidence="7" key="2">
    <citation type="journal article" date="2024" name="Plant">
        <title>Genomic evolution and insights into agronomic trait innovations of Sesamum species.</title>
        <authorList>
            <person name="Miao H."/>
            <person name="Wang L."/>
            <person name="Qu L."/>
            <person name="Liu H."/>
            <person name="Sun Y."/>
            <person name="Le M."/>
            <person name="Wang Q."/>
            <person name="Wei S."/>
            <person name="Zheng Y."/>
            <person name="Lin W."/>
            <person name="Duan Y."/>
            <person name="Cao H."/>
            <person name="Xiong S."/>
            <person name="Wang X."/>
            <person name="Wei L."/>
            <person name="Li C."/>
            <person name="Ma Q."/>
            <person name="Ju M."/>
            <person name="Zhao R."/>
            <person name="Li G."/>
            <person name="Mu C."/>
            <person name="Tian Q."/>
            <person name="Mei H."/>
            <person name="Zhang T."/>
            <person name="Gao T."/>
            <person name="Zhang H."/>
        </authorList>
    </citation>
    <scope>NUCLEOTIDE SEQUENCE</scope>
    <source>
        <strain evidence="7">KEN1</strain>
    </source>
</reference>
<dbReference type="GO" id="GO:0003723">
    <property type="term" value="F:RNA binding"/>
    <property type="evidence" value="ECO:0007669"/>
    <property type="project" value="UniProtKB-KW"/>
</dbReference>
<keyword evidence="2" id="KW-0863">Zinc-finger</keyword>
<keyword evidence="5" id="KW-0238">DNA-binding</keyword>
<dbReference type="AlphaFoldDB" id="A0AAW2S253"/>
<organism evidence="7">
    <name type="scientific">Sesamum latifolium</name>
    <dbReference type="NCBI Taxonomy" id="2727402"/>
    <lineage>
        <taxon>Eukaryota</taxon>
        <taxon>Viridiplantae</taxon>
        <taxon>Streptophyta</taxon>
        <taxon>Embryophyta</taxon>
        <taxon>Tracheophyta</taxon>
        <taxon>Spermatophyta</taxon>
        <taxon>Magnoliopsida</taxon>
        <taxon>eudicotyledons</taxon>
        <taxon>Gunneridae</taxon>
        <taxon>Pentapetalae</taxon>
        <taxon>asterids</taxon>
        <taxon>lamiids</taxon>
        <taxon>Lamiales</taxon>
        <taxon>Pedaliaceae</taxon>
        <taxon>Sesamum</taxon>
    </lineage>
</organism>
<evidence type="ECO:0000256" key="6">
    <source>
        <dbReference type="SAM" id="Phobius"/>
    </source>
</evidence>
<gene>
    <name evidence="7" type="ORF">Slati_4554000</name>
</gene>
<evidence type="ECO:0000256" key="3">
    <source>
        <dbReference type="ARBA" id="ARBA00022833"/>
    </source>
</evidence>
<keyword evidence="6" id="KW-1133">Transmembrane helix</keyword>
<evidence type="ECO:0000313" key="7">
    <source>
        <dbReference type="EMBL" id="KAL0386630.1"/>
    </source>
</evidence>
<protein>
    <submittedName>
        <fullName evidence="7">Zinc finger CCCH domain-containing protein 53</fullName>
    </submittedName>
</protein>
<accession>A0AAW2S253</accession>